<feature type="compositionally biased region" description="Low complexity" evidence="1">
    <location>
        <begin position="19"/>
        <end position="46"/>
    </location>
</feature>
<evidence type="ECO:0000256" key="2">
    <source>
        <dbReference type="SAM" id="Phobius"/>
    </source>
</evidence>
<keyword evidence="2" id="KW-0812">Transmembrane</keyword>
<dbReference type="AlphaFoldDB" id="A0AAD9D012"/>
<feature type="transmembrane region" description="Helical" evidence="2">
    <location>
        <begin position="265"/>
        <end position="287"/>
    </location>
</feature>
<dbReference type="Proteomes" id="UP001182556">
    <property type="component" value="Unassembled WGS sequence"/>
</dbReference>
<gene>
    <name evidence="3" type="ORF">DB88DRAFT_491500</name>
</gene>
<dbReference type="Gene3D" id="3.40.50.1820">
    <property type="entry name" value="alpha/beta hydrolase"/>
    <property type="match status" value="1"/>
</dbReference>
<keyword evidence="2" id="KW-0472">Membrane</keyword>
<dbReference type="InterPro" id="IPR029058">
    <property type="entry name" value="AB_hydrolase_fold"/>
</dbReference>
<keyword evidence="4" id="KW-1185">Reference proteome</keyword>
<evidence type="ECO:0000313" key="4">
    <source>
        <dbReference type="Proteomes" id="UP001182556"/>
    </source>
</evidence>
<organism evidence="3 4">
    <name type="scientific">Papiliotrema laurentii</name>
    <name type="common">Cryptococcus laurentii</name>
    <dbReference type="NCBI Taxonomy" id="5418"/>
    <lineage>
        <taxon>Eukaryota</taxon>
        <taxon>Fungi</taxon>
        <taxon>Dikarya</taxon>
        <taxon>Basidiomycota</taxon>
        <taxon>Agaricomycotina</taxon>
        <taxon>Tremellomycetes</taxon>
        <taxon>Tremellales</taxon>
        <taxon>Rhynchogastremaceae</taxon>
        <taxon>Papiliotrema</taxon>
    </lineage>
</organism>
<evidence type="ECO:0000256" key="1">
    <source>
        <dbReference type="SAM" id="MobiDB-lite"/>
    </source>
</evidence>
<dbReference type="InterPro" id="IPR019431">
    <property type="entry name" value="DUF2417"/>
</dbReference>
<feature type="region of interest" description="Disordered" evidence="1">
    <location>
        <begin position="1"/>
        <end position="59"/>
    </location>
</feature>
<feature type="transmembrane region" description="Helical" evidence="2">
    <location>
        <begin position="165"/>
        <end position="185"/>
    </location>
</feature>
<protein>
    <recommendedName>
        <fullName evidence="5">AB hydrolase-1 domain-containing protein</fullName>
    </recommendedName>
</protein>
<feature type="transmembrane region" description="Helical" evidence="2">
    <location>
        <begin position="197"/>
        <end position="218"/>
    </location>
</feature>
<evidence type="ECO:0008006" key="5">
    <source>
        <dbReference type="Google" id="ProtNLM"/>
    </source>
</evidence>
<reference evidence="3" key="1">
    <citation type="submission" date="2023-02" db="EMBL/GenBank/DDBJ databases">
        <title>Identification and recombinant expression of a fungal hydrolase from Papiliotrema laurentii that hydrolyzes apple cutin and clears colloidal polyester polyurethane.</title>
        <authorList>
            <consortium name="DOE Joint Genome Institute"/>
            <person name="Roman V.A."/>
            <person name="Bojanowski C."/>
            <person name="Crable B.R."/>
            <person name="Wagner D.N."/>
            <person name="Hung C.S."/>
            <person name="Nadeau L.J."/>
            <person name="Schratz L."/>
            <person name="Haridas S."/>
            <person name="Pangilinan J."/>
            <person name="Lipzen A."/>
            <person name="Na H."/>
            <person name="Yan M."/>
            <person name="Ng V."/>
            <person name="Grigoriev I.V."/>
            <person name="Spatafora J.W."/>
            <person name="Barlow D."/>
            <person name="Biffinger J."/>
            <person name="Kelley-Loughnane N."/>
            <person name="Varaljay V.A."/>
            <person name="Crookes-Goodson W.J."/>
        </authorList>
    </citation>
    <scope>NUCLEOTIDE SEQUENCE</scope>
    <source>
        <strain evidence="3">5307AH</strain>
    </source>
</reference>
<comment type="caution">
    <text evidence="3">The sequence shown here is derived from an EMBL/GenBank/DDBJ whole genome shotgun (WGS) entry which is preliminary data.</text>
</comment>
<dbReference type="EMBL" id="JAODAN010000006">
    <property type="protein sequence ID" value="KAK1923523.1"/>
    <property type="molecule type" value="Genomic_DNA"/>
</dbReference>
<dbReference type="Pfam" id="PF10329">
    <property type="entry name" value="DUF2417"/>
    <property type="match status" value="1"/>
</dbReference>
<accession>A0AAD9D012</accession>
<feature type="transmembrane region" description="Helical" evidence="2">
    <location>
        <begin position="99"/>
        <end position="121"/>
    </location>
</feature>
<name>A0AAD9D012_PAPLA</name>
<dbReference type="SUPFAM" id="SSF53474">
    <property type="entry name" value="alpha/beta-Hydrolases"/>
    <property type="match status" value="1"/>
</dbReference>
<keyword evidence="2" id="KW-1133">Transmembrane helix</keyword>
<feature type="transmembrane region" description="Helical" evidence="2">
    <location>
        <begin position="141"/>
        <end position="158"/>
    </location>
</feature>
<proteinExistence type="predicted"/>
<evidence type="ECO:0000313" key="3">
    <source>
        <dbReference type="EMBL" id="KAK1923523.1"/>
    </source>
</evidence>
<sequence length="633" mass="68670">MPSRPASVRKSRSPSPGSTAATATADEVTSLLPSTSRPRSPPSASAQKHARKSSLGARSVAGSVRGYGAVSTRVSPNEQAPRVSKVGQRRVLTTVPIRLVFFLLVVLEFLSLVLTLILFLNTALDLGVRFLPYRGSGFAEFWVSAVGSWIGLGAVLFFSHPSSLYFYTTLLTAIIHLPIFLLTFLNPTLRRAHHPLLLVPFILTLLILSVALLSNWMVRRARWKESQRISRMITDVAARERFGDERTVRAAVGLQRSAWSRIGGFLIGVAGLIAGLLGFIIVSLLLIDFSISAYDSSIPLPSNASQIVTVNPPPSPWPVRLHIACQDAPNASSGSKNSKILPTVLYEPSSGVPGSLALLDTPLTPSSVNATNPGRWLFDLQEQGYIGRVCVWDRPGYGFSEVLESADLGRVADALSAALQKTGEIKAAKAGSGFLLVGEGYGGLLTRVFASRHPDLVHSLLHLDAQTAQTYFNEYPNGFSVPGLALHRVTTRLLPSLLTPLSITRFPTLIFRRSSSLSRILASSNPPPSTVHLNENLRKSRLQETFGSHSHTSPSFRALLESGKKYPARKPAIVISSKDRMKKDKGWAEGQRGLAKEVTGDEGLVEWIKVSGVRRGVCEKDGVCEDAVKRLLK</sequence>